<comment type="caution">
    <text evidence="1">The sequence shown here is derived from an EMBL/GenBank/DDBJ whole genome shotgun (WGS) entry which is preliminary data.</text>
</comment>
<sequence length="90" mass="10673">MHHRNYSKNYRNLCVKWALMIHPIPLLNIHPRSSSAFSREQQPYLAFHRNEHYQNTHFLLESSFDGVSDFEDAEEMRTGLGEPVFLISLR</sequence>
<accession>A0AAV6VQ03</accession>
<gene>
    <name evidence="1" type="ORF">JTE90_006493</name>
</gene>
<proteinExistence type="predicted"/>
<dbReference type="AlphaFoldDB" id="A0AAV6VQ03"/>
<name>A0AAV6VQ03_9ARAC</name>
<reference evidence="1 2" key="1">
    <citation type="journal article" date="2022" name="Nat. Ecol. Evol.">
        <title>A masculinizing supergene underlies an exaggerated male reproductive morph in a spider.</title>
        <authorList>
            <person name="Hendrickx F."/>
            <person name="De Corte Z."/>
            <person name="Sonet G."/>
            <person name="Van Belleghem S.M."/>
            <person name="Kostlbacher S."/>
            <person name="Vangestel C."/>
        </authorList>
    </citation>
    <scope>NUCLEOTIDE SEQUENCE [LARGE SCALE GENOMIC DNA]</scope>
    <source>
        <strain evidence="1">W744_W776</strain>
    </source>
</reference>
<protein>
    <submittedName>
        <fullName evidence="1">Uncharacterized protein</fullName>
    </submittedName>
</protein>
<organism evidence="1 2">
    <name type="scientific">Oedothorax gibbosus</name>
    <dbReference type="NCBI Taxonomy" id="931172"/>
    <lineage>
        <taxon>Eukaryota</taxon>
        <taxon>Metazoa</taxon>
        <taxon>Ecdysozoa</taxon>
        <taxon>Arthropoda</taxon>
        <taxon>Chelicerata</taxon>
        <taxon>Arachnida</taxon>
        <taxon>Araneae</taxon>
        <taxon>Araneomorphae</taxon>
        <taxon>Entelegynae</taxon>
        <taxon>Araneoidea</taxon>
        <taxon>Linyphiidae</taxon>
        <taxon>Erigoninae</taxon>
        <taxon>Oedothorax</taxon>
    </lineage>
</organism>
<dbReference type="EMBL" id="JAFNEN010000050">
    <property type="protein sequence ID" value="KAG8197793.1"/>
    <property type="molecule type" value="Genomic_DNA"/>
</dbReference>
<dbReference type="Proteomes" id="UP000827092">
    <property type="component" value="Unassembled WGS sequence"/>
</dbReference>
<evidence type="ECO:0000313" key="2">
    <source>
        <dbReference type="Proteomes" id="UP000827092"/>
    </source>
</evidence>
<keyword evidence="2" id="KW-1185">Reference proteome</keyword>
<evidence type="ECO:0000313" key="1">
    <source>
        <dbReference type="EMBL" id="KAG8197793.1"/>
    </source>
</evidence>